<dbReference type="InterPro" id="IPR057670">
    <property type="entry name" value="SH3_retrovirus"/>
</dbReference>
<gene>
    <name evidence="3" type="ORF">PACLA_8A051238</name>
</gene>
<dbReference type="InterPro" id="IPR001584">
    <property type="entry name" value="Integrase_cat-core"/>
</dbReference>
<reference evidence="3" key="1">
    <citation type="submission" date="2020-04" db="EMBL/GenBank/DDBJ databases">
        <authorList>
            <person name="Alioto T."/>
            <person name="Alioto T."/>
            <person name="Gomez Garrido J."/>
        </authorList>
    </citation>
    <scope>NUCLEOTIDE SEQUENCE</scope>
    <source>
        <strain evidence="3">A484AB</strain>
    </source>
</reference>
<feature type="compositionally biased region" description="Basic and acidic residues" evidence="2">
    <location>
        <begin position="262"/>
        <end position="279"/>
    </location>
</feature>
<dbReference type="Pfam" id="PF13976">
    <property type="entry name" value="gag_pre-integrs"/>
    <property type="match status" value="1"/>
</dbReference>
<dbReference type="Proteomes" id="UP001152795">
    <property type="component" value="Unassembled WGS sequence"/>
</dbReference>
<dbReference type="InterPro" id="IPR013103">
    <property type="entry name" value="RVT_2"/>
</dbReference>
<dbReference type="InterPro" id="IPR036397">
    <property type="entry name" value="RNaseH_sf"/>
</dbReference>
<dbReference type="SUPFAM" id="SSF56672">
    <property type="entry name" value="DNA/RNA polymerases"/>
    <property type="match status" value="1"/>
</dbReference>
<feature type="region of interest" description="Disordered" evidence="2">
    <location>
        <begin position="251"/>
        <end position="280"/>
    </location>
</feature>
<evidence type="ECO:0000256" key="2">
    <source>
        <dbReference type="SAM" id="MobiDB-lite"/>
    </source>
</evidence>
<dbReference type="GO" id="GO:0003676">
    <property type="term" value="F:nucleic acid binding"/>
    <property type="evidence" value="ECO:0007669"/>
    <property type="project" value="InterPro"/>
</dbReference>
<dbReference type="Gene3D" id="4.10.60.10">
    <property type="entry name" value="Zinc finger, CCHC-type"/>
    <property type="match status" value="1"/>
</dbReference>
<evidence type="ECO:0000313" key="3">
    <source>
        <dbReference type="EMBL" id="CAB4034706.1"/>
    </source>
</evidence>
<dbReference type="GO" id="GO:0008270">
    <property type="term" value="F:zinc ion binding"/>
    <property type="evidence" value="ECO:0007669"/>
    <property type="project" value="InterPro"/>
</dbReference>
<dbReference type="PROSITE" id="PS50994">
    <property type="entry name" value="INTEGRASE"/>
    <property type="match status" value="1"/>
</dbReference>
<dbReference type="InterPro" id="IPR043502">
    <property type="entry name" value="DNA/RNA_pol_sf"/>
</dbReference>
<dbReference type="InterPro" id="IPR036875">
    <property type="entry name" value="Znf_CCHC_sf"/>
</dbReference>
<dbReference type="Pfam" id="PF07727">
    <property type="entry name" value="RVT_2"/>
    <property type="match status" value="1"/>
</dbReference>
<dbReference type="Pfam" id="PF22936">
    <property type="entry name" value="Pol_BBD"/>
    <property type="match status" value="1"/>
</dbReference>
<proteinExistence type="predicted"/>
<keyword evidence="1" id="KW-0645">Protease</keyword>
<dbReference type="SMART" id="SM00343">
    <property type="entry name" value="ZnF_C2HC"/>
    <property type="match status" value="2"/>
</dbReference>
<dbReference type="PANTHER" id="PTHR11439:SF463">
    <property type="entry name" value="REVERSE TRANSCRIPTASE TY1_COPIA-TYPE DOMAIN-CONTAINING PROTEIN"/>
    <property type="match status" value="1"/>
</dbReference>
<name>A0A6S7JPX1_PARCT</name>
<accession>A0A6S7JPX1</accession>
<comment type="caution">
    <text evidence="3">The sequence shown here is derived from an EMBL/GenBank/DDBJ whole genome shotgun (WGS) entry which is preliminary data.</text>
</comment>
<dbReference type="Pfam" id="PF14223">
    <property type="entry name" value="Retrotran_gag_2"/>
    <property type="match status" value="1"/>
</dbReference>
<keyword evidence="4" id="KW-1185">Reference proteome</keyword>
<sequence length="1315" mass="147350">MATATNPTGYGPRRGLLFNGDESKYELWEVKFLAQMRLQKLHDVFVPGDKEPDASRNGDAFAELVQCLDDRSLALVIREAKDDGQRALEILRQHYQGKSKPRVISLYTELTTLKKTDSESIVDYVIRAETAATALKNADEAVSDALLIAMVLKGLPSNFKTFSAIVVQRDKQMTFAKFKVALRSYEESEKSRNGNSETGENIMAMKNGERFDGVCFKCGKKGHKKSECWSKSGKNGNGKWCSRCRNKTHDTKECRSNMGRNDSAKKAEDQGRTKTENSEHTFTFKVSDSSGCGKSYSNNLLVDTGATSHIVNDKSKFISFDEDFDPNAHIIELADGSKAKVVTGKGVAKVKLYDVNGSSHDLILNNALYVPSYQQDIFSVNAAIEEGASISLDKHNKRFKSSDGAVFNIEQVGRLYYLNGISSSKNNAGTILEWHRILGHCNFSDIRKLENVVDGMKITSHKEVECKTCTQGKMTQSRNRTPDKKANAPFDLVHSDLAGPISPGGKDGFNYALSFVDDYSGVIMIYFLKHKSDTVEATKQFLADIAPLGKVKCIRSDNGGEFIGQKFKSLLRENTIKHETCAPYSPHQNGTAERAWLSLFNMARCLLLEAKLPKMLWTYAVMASAYIRNRCFNDRLGKTPYEALTGIKPNLNNMHVFGAVCYAYVQGSKKLEPRSKEGIFVGYDKNSPAYLVYYPESMKVERVRCVKFFDSTEFDNENRQIDEEVVSLPRNTSYGEQQTGADENIEPAIPPVEGEVSRVRYPTRTHNKPAYLSEYVVESITDSSANVALDYCYRMNDMPACYSQAVNSPDSARWKKAMDEEFDSLVSNETFTLTMVPPNREIVGGKWVYTIKSGPNDEETYKARYVAKGYSQVPGVDYHETFAPTARLSSIRVLMQHAVQNDMIVHQMDVKAAYLNATIDCDIFVEQPKGYEKVGGNGKKLVCKLNKSLYGLKQSGRNWNATLHNYLVKEGFMQSQADPCVYHRFVDGDASKCIILIIWVDDLLISASNSDLLQTVKGNLSERFKMKDLGVLHWFLGTEFKCSDGMIEMNQTRYIEKVLEKFGMNNCKPKTTPSVLGFDKVIDMESPVLEDPNSYRQIVGSLIYVMTGTRPDLCHIVTKLSQHMSKPTAAALNAAKHVLRYLKGTSVLSLKFRKMKQPLELIGFSNSDWGGCVSDRKSISGYCFQLSESGPLVSWKSKKQQTVALSTCEAEYIALAETVQEGKFLKQLCIDLGILQVSNKVLINADNQGAIKLAKNPAFHKRSKHIDIKYHFIRSEAQQGAISLRYIASEDNLADIFTKPVSKVRMDKFKHFICN</sequence>
<evidence type="ECO:0000256" key="1">
    <source>
        <dbReference type="ARBA" id="ARBA00022750"/>
    </source>
</evidence>
<evidence type="ECO:0000313" key="4">
    <source>
        <dbReference type="Proteomes" id="UP001152795"/>
    </source>
</evidence>
<keyword evidence="1" id="KW-0378">Hydrolase</keyword>
<dbReference type="SUPFAM" id="SSF53098">
    <property type="entry name" value="Ribonuclease H-like"/>
    <property type="match status" value="1"/>
</dbReference>
<dbReference type="InterPro" id="IPR012337">
    <property type="entry name" value="RNaseH-like_sf"/>
</dbReference>
<dbReference type="InterPro" id="IPR001878">
    <property type="entry name" value="Znf_CCHC"/>
</dbReference>
<dbReference type="InterPro" id="IPR054722">
    <property type="entry name" value="PolX-like_BBD"/>
</dbReference>
<dbReference type="PANTHER" id="PTHR11439">
    <property type="entry name" value="GAG-POL-RELATED RETROTRANSPOSON"/>
    <property type="match status" value="1"/>
</dbReference>
<organism evidence="3 4">
    <name type="scientific">Paramuricea clavata</name>
    <name type="common">Red gorgonian</name>
    <name type="synonym">Violescent sea-whip</name>
    <dbReference type="NCBI Taxonomy" id="317549"/>
    <lineage>
        <taxon>Eukaryota</taxon>
        <taxon>Metazoa</taxon>
        <taxon>Cnidaria</taxon>
        <taxon>Anthozoa</taxon>
        <taxon>Octocorallia</taxon>
        <taxon>Malacalcyonacea</taxon>
        <taxon>Plexauridae</taxon>
        <taxon>Paramuricea</taxon>
    </lineage>
</organism>
<dbReference type="Pfam" id="PF25597">
    <property type="entry name" value="SH3_retrovirus"/>
    <property type="match status" value="1"/>
</dbReference>
<dbReference type="InterPro" id="IPR025724">
    <property type="entry name" value="GAG-pre-integrase_dom"/>
</dbReference>
<dbReference type="SUPFAM" id="SSF57756">
    <property type="entry name" value="Retrovirus zinc finger-like domains"/>
    <property type="match status" value="1"/>
</dbReference>
<dbReference type="GO" id="GO:0004190">
    <property type="term" value="F:aspartic-type endopeptidase activity"/>
    <property type="evidence" value="ECO:0007669"/>
    <property type="project" value="UniProtKB-KW"/>
</dbReference>
<protein>
    <submittedName>
        <fullName evidence="3">Retrovirus-related Pol poly from transposon TNT 1-94</fullName>
    </submittedName>
</protein>
<dbReference type="OrthoDB" id="6151331at2759"/>
<dbReference type="Pfam" id="PF00665">
    <property type="entry name" value="rve"/>
    <property type="match status" value="1"/>
</dbReference>
<dbReference type="Gene3D" id="3.30.420.10">
    <property type="entry name" value="Ribonuclease H-like superfamily/Ribonuclease H"/>
    <property type="match status" value="1"/>
</dbReference>
<dbReference type="PROSITE" id="PS50158">
    <property type="entry name" value="ZF_CCHC"/>
    <property type="match status" value="1"/>
</dbReference>
<dbReference type="GO" id="GO:0015074">
    <property type="term" value="P:DNA integration"/>
    <property type="evidence" value="ECO:0007669"/>
    <property type="project" value="InterPro"/>
</dbReference>
<keyword evidence="1" id="KW-0064">Aspartyl protease</keyword>
<dbReference type="CDD" id="cd09272">
    <property type="entry name" value="RNase_HI_RT_Ty1"/>
    <property type="match status" value="1"/>
</dbReference>
<dbReference type="EMBL" id="CACRXK020020347">
    <property type="protein sequence ID" value="CAB4034706.1"/>
    <property type="molecule type" value="Genomic_DNA"/>
</dbReference>